<proteinExistence type="inferred from homology"/>
<comment type="caution">
    <text evidence="9">The sequence shown here is derived from an EMBL/GenBank/DDBJ whole genome shotgun (WGS) entry which is preliminary data.</text>
</comment>
<name>D3BES2_HETP5</name>
<feature type="transmembrane region" description="Helical" evidence="7">
    <location>
        <begin position="88"/>
        <end position="111"/>
    </location>
</feature>
<keyword evidence="5 7" id="KW-0472">Membrane</keyword>
<protein>
    <recommendedName>
        <fullName evidence="8">THH1/TOM1/TOM3 domain-containing protein</fullName>
    </recommendedName>
</protein>
<feature type="transmembrane region" description="Helical" evidence="7">
    <location>
        <begin position="7"/>
        <end position="33"/>
    </location>
</feature>
<keyword evidence="4 7" id="KW-1133">Transmembrane helix</keyword>
<reference evidence="9 10" key="1">
    <citation type="journal article" date="2011" name="Genome Res.">
        <title>Phylogeny-wide analysis of social amoeba genomes highlights ancient origins for complex intercellular communication.</title>
        <authorList>
            <person name="Heidel A.J."/>
            <person name="Lawal H.M."/>
            <person name="Felder M."/>
            <person name="Schilde C."/>
            <person name="Helps N.R."/>
            <person name="Tunggal B."/>
            <person name="Rivero F."/>
            <person name="John U."/>
            <person name="Schleicher M."/>
            <person name="Eichinger L."/>
            <person name="Platzer M."/>
            <person name="Noegel A.A."/>
            <person name="Schaap P."/>
            <person name="Gloeckner G."/>
        </authorList>
    </citation>
    <scope>NUCLEOTIDE SEQUENCE [LARGE SCALE GENOMIC DNA]</scope>
    <source>
        <strain evidence="10">ATCC 26659 / Pp 5 / PN500</strain>
    </source>
</reference>
<organism evidence="9 10">
    <name type="scientific">Heterostelium pallidum (strain ATCC 26659 / Pp 5 / PN500)</name>
    <name type="common">Cellular slime mold</name>
    <name type="synonym">Polysphondylium pallidum</name>
    <dbReference type="NCBI Taxonomy" id="670386"/>
    <lineage>
        <taxon>Eukaryota</taxon>
        <taxon>Amoebozoa</taxon>
        <taxon>Evosea</taxon>
        <taxon>Eumycetozoa</taxon>
        <taxon>Dictyostelia</taxon>
        <taxon>Acytosteliales</taxon>
        <taxon>Acytosteliaceae</taxon>
        <taxon>Heterostelium</taxon>
    </lineage>
</organism>
<dbReference type="InterPro" id="IPR009457">
    <property type="entry name" value="THH1/TOM1/TOM3_dom"/>
</dbReference>
<keyword evidence="3 7" id="KW-0812">Transmembrane</keyword>
<evidence type="ECO:0000313" key="10">
    <source>
        <dbReference type="Proteomes" id="UP000001396"/>
    </source>
</evidence>
<dbReference type="OMA" id="YASEMMM"/>
<dbReference type="GO" id="GO:0012505">
    <property type="term" value="C:endomembrane system"/>
    <property type="evidence" value="ECO:0007669"/>
    <property type="project" value="UniProtKB-SubCell"/>
</dbReference>
<evidence type="ECO:0000256" key="5">
    <source>
        <dbReference type="ARBA" id="ARBA00023136"/>
    </source>
</evidence>
<dbReference type="InParanoid" id="D3BES2"/>
<feature type="compositionally biased region" description="Low complexity" evidence="6">
    <location>
        <begin position="292"/>
        <end position="307"/>
    </location>
</feature>
<evidence type="ECO:0000259" key="8">
    <source>
        <dbReference type="Pfam" id="PF06454"/>
    </source>
</evidence>
<feature type="transmembrane region" description="Helical" evidence="7">
    <location>
        <begin position="45"/>
        <end position="67"/>
    </location>
</feature>
<dbReference type="Proteomes" id="UP000001396">
    <property type="component" value="Unassembled WGS sequence"/>
</dbReference>
<comment type="subcellular location">
    <subcellularLocation>
        <location evidence="1">Endomembrane system</location>
        <topology evidence="1">Multi-pass membrane protein</topology>
    </subcellularLocation>
</comment>
<feature type="transmembrane region" description="Helical" evidence="7">
    <location>
        <begin position="223"/>
        <end position="239"/>
    </location>
</feature>
<dbReference type="FunCoup" id="D3BES2">
    <property type="interactions" value="805"/>
</dbReference>
<comment type="similarity">
    <text evidence="2">Belongs to the plant tobamovirus multiplication TOM1 protein family.</text>
</comment>
<gene>
    <name evidence="9" type="ORF">PPL_07237</name>
</gene>
<dbReference type="Pfam" id="PF06454">
    <property type="entry name" value="THH1_TOM1-3_dom"/>
    <property type="match status" value="1"/>
</dbReference>
<feature type="domain" description="THH1/TOM1/TOM3" evidence="8">
    <location>
        <begin position="23"/>
        <end position="247"/>
    </location>
</feature>
<evidence type="ECO:0000256" key="6">
    <source>
        <dbReference type="SAM" id="MobiDB-lite"/>
    </source>
</evidence>
<feature type="transmembrane region" description="Helical" evidence="7">
    <location>
        <begin position="127"/>
        <end position="151"/>
    </location>
</feature>
<sequence>MSASINLNYVLGLIDGVLFLWALFQLIRIYYYSRSGVKNLKPKTIFHFIIAIAMLAYGCLLLFWIELYTRFSKPYVTSRDFWRKWRPFIIIFNVLLVSLTVTWIVVLVVWAKPNNYRMNIVEQISEGFVSCCFLVAGFGFFLFGILLFLAIRRLGSLSSPSPKTSLLSAPAPPESIRAAVVGSICTICFCIRSSVMMFSIRVAAVDPDSATTPTFAFGWEFELAYFFITEILPTMMMLFRMRKMKRRYKGSSAESRYISQSINQSSSSNGPQYHALVYNNSDSELSDESTHSDASSLSSSPNAITSPFDNRDYISN</sequence>
<dbReference type="RefSeq" id="XP_020432523.1">
    <property type="nucleotide sequence ID" value="XM_020578075.1"/>
</dbReference>
<dbReference type="PANTHER" id="PTHR31142:SF9">
    <property type="entry name" value="THH1_TOM1_TOM3 DOMAIN-CONTAINING PROTEIN"/>
    <property type="match status" value="1"/>
</dbReference>
<evidence type="ECO:0000256" key="1">
    <source>
        <dbReference type="ARBA" id="ARBA00004127"/>
    </source>
</evidence>
<dbReference type="GeneID" id="31362718"/>
<evidence type="ECO:0000256" key="4">
    <source>
        <dbReference type="ARBA" id="ARBA00022989"/>
    </source>
</evidence>
<accession>D3BES2</accession>
<dbReference type="AlphaFoldDB" id="D3BES2"/>
<evidence type="ECO:0000256" key="3">
    <source>
        <dbReference type="ARBA" id="ARBA00022692"/>
    </source>
</evidence>
<evidence type="ECO:0000256" key="7">
    <source>
        <dbReference type="SAM" id="Phobius"/>
    </source>
</evidence>
<evidence type="ECO:0000256" key="2">
    <source>
        <dbReference type="ARBA" id="ARBA00006779"/>
    </source>
</evidence>
<dbReference type="PANTHER" id="PTHR31142">
    <property type="entry name" value="TOBAMOVIRUS MULTIPLICATION PROTEIN 1-LIKE ISOFORM X1"/>
    <property type="match status" value="1"/>
</dbReference>
<dbReference type="EMBL" id="ADBJ01000031">
    <property type="protein sequence ID" value="EFA80403.1"/>
    <property type="molecule type" value="Genomic_DNA"/>
</dbReference>
<evidence type="ECO:0000313" key="9">
    <source>
        <dbReference type="EMBL" id="EFA80403.1"/>
    </source>
</evidence>
<keyword evidence="10" id="KW-1185">Reference proteome</keyword>
<feature type="region of interest" description="Disordered" evidence="6">
    <location>
        <begin position="283"/>
        <end position="316"/>
    </location>
</feature>
<dbReference type="InterPro" id="IPR040226">
    <property type="entry name" value="THH1/TOM1/TOM3"/>
</dbReference>